<name>A0A4Z2F9A0_9TELE</name>
<dbReference type="InterPro" id="IPR050380">
    <property type="entry name" value="Immune_Resp_Modulators"/>
</dbReference>
<dbReference type="Pfam" id="PF07686">
    <property type="entry name" value="V-set"/>
    <property type="match status" value="1"/>
</dbReference>
<feature type="domain" description="Ig-like" evidence="3">
    <location>
        <begin position="27"/>
        <end position="140"/>
    </location>
</feature>
<feature type="domain" description="Ig-like" evidence="3">
    <location>
        <begin position="243"/>
        <end position="323"/>
    </location>
</feature>
<dbReference type="EMBL" id="SRLO01001496">
    <property type="protein sequence ID" value="TNN37374.1"/>
    <property type="molecule type" value="Genomic_DNA"/>
</dbReference>
<keyword evidence="1" id="KW-0393">Immunoglobulin domain</keyword>
<keyword evidence="2" id="KW-0812">Transmembrane</keyword>
<dbReference type="SMART" id="SM00407">
    <property type="entry name" value="IGc1"/>
    <property type="match status" value="2"/>
</dbReference>
<organism evidence="4 5">
    <name type="scientific">Liparis tanakae</name>
    <name type="common">Tanaka's snailfish</name>
    <dbReference type="NCBI Taxonomy" id="230148"/>
    <lineage>
        <taxon>Eukaryota</taxon>
        <taxon>Metazoa</taxon>
        <taxon>Chordata</taxon>
        <taxon>Craniata</taxon>
        <taxon>Vertebrata</taxon>
        <taxon>Euteleostomi</taxon>
        <taxon>Actinopterygii</taxon>
        <taxon>Neopterygii</taxon>
        <taxon>Teleostei</taxon>
        <taxon>Neoteleostei</taxon>
        <taxon>Acanthomorphata</taxon>
        <taxon>Eupercaria</taxon>
        <taxon>Perciformes</taxon>
        <taxon>Cottioidei</taxon>
        <taxon>Cottales</taxon>
        <taxon>Liparidae</taxon>
        <taxon>Liparis</taxon>
    </lineage>
</organism>
<dbReference type="CDD" id="cd00098">
    <property type="entry name" value="IgC1"/>
    <property type="match status" value="2"/>
</dbReference>
<feature type="transmembrane region" description="Helical" evidence="2">
    <location>
        <begin position="356"/>
        <end position="375"/>
    </location>
</feature>
<evidence type="ECO:0000256" key="2">
    <source>
        <dbReference type="SAM" id="Phobius"/>
    </source>
</evidence>
<proteinExistence type="predicted"/>
<dbReference type="InterPro" id="IPR013783">
    <property type="entry name" value="Ig-like_fold"/>
</dbReference>
<dbReference type="Gene3D" id="2.60.40.10">
    <property type="entry name" value="Immunoglobulins"/>
    <property type="match status" value="3"/>
</dbReference>
<comment type="caution">
    <text evidence="4">The sequence shown here is derived from an EMBL/GenBank/DDBJ whole genome shotgun (WGS) entry which is preliminary data.</text>
</comment>
<keyword evidence="5" id="KW-1185">Reference proteome</keyword>
<dbReference type="Proteomes" id="UP000314294">
    <property type="component" value="Unassembled WGS sequence"/>
</dbReference>
<feature type="domain" description="Ig-like" evidence="3">
    <location>
        <begin position="144"/>
        <end position="240"/>
    </location>
</feature>
<dbReference type="SMART" id="SM00409">
    <property type="entry name" value="IG"/>
    <property type="match status" value="3"/>
</dbReference>
<keyword evidence="2" id="KW-0472">Membrane</keyword>
<dbReference type="SUPFAM" id="SSF48726">
    <property type="entry name" value="Immunoglobulin"/>
    <property type="match status" value="3"/>
</dbReference>
<keyword evidence="2" id="KW-1133">Transmembrane helix</keyword>
<dbReference type="CDD" id="cd00096">
    <property type="entry name" value="Ig"/>
    <property type="match status" value="1"/>
</dbReference>
<reference evidence="4 5" key="1">
    <citation type="submission" date="2019-03" db="EMBL/GenBank/DDBJ databases">
        <title>First draft genome of Liparis tanakae, snailfish: a comprehensive survey of snailfish specific genes.</title>
        <authorList>
            <person name="Kim W."/>
            <person name="Song I."/>
            <person name="Jeong J.-H."/>
            <person name="Kim D."/>
            <person name="Kim S."/>
            <person name="Ryu S."/>
            <person name="Song J.Y."/>
            <person name="Lee S.K."/>
        </authorList>
    </citation>
    <scope>NUCLEOTIDE SEQUENCE [LARGE SCALE GENOMIC DNA]</scope>
    <source>
        <tissue evidence="4">Muscle</tissue>
    </source>
</reference>
<dbReference type="InterPro" id="IPR003599">
    <property type="entry name" value="Ig_sub"/>
</dbReference>
<protein>
    <submittedName>
        <fullName evidence="4">Class II histocompatibility antigen, M beta 1 chain</fullName>
    </submittedName>
</protein>
<evidence type="ECO:0000313" key="5">
    <source>
        <dbReference type="Proteomes" id="UP000314294"/>
    </source>
</evidence>
<dbReference type="PROSITE" id="PS50835">
    <property type="entry name" value="IG_LIKE"/>
    <property type="match status" value="3"/>
</dbReference>
<evidence type="ECO:0000256" key="1">
    <source>
        <dbReference type="ARBA" id="ARBA00023319"/>
    </source>
</evidence>
<dbReference type="InterPro" id="IPR036179">
    <property type="entry name" value="Ig-like_dom_sf"/>
</dbReference>
<sequence length="546" mass="60118">MEWLRTGEGNEAIKEIEEWLRAGEGNEAIKATVEWLRAASPREIQASPNTNATLPCNVTLPPSASLSLLNVRWMSNGSDVASFGEAETQIKEGFSWAGGDFVNGVFSLTVLRAALELQGVYECTVGYNSTRLHSSNVTLSILAPPTLSIPQQWVVLETESQLRCHADGFYPPPVVFSWTRDGQVVQPPYDVEGEQTSDGYYEAAGNLTFYPSREDQNVTFGCSVSHKGSNQNRLFQLNITFTPSIRLSAMPSPSEDAPLTLYCDVESFYPEEVSVSWLQNSTVLPEPPATEQNPDGTFRTRHYYTLSPEQRGQGGKVECAVNQPGVVHPARGSGYLEKLDPQDEAPVLTKSAKASVAMMSISIVLVFLLCFGFSWRRRDEKLKSLSVSGIILPPHVVVGQKGRVTVSIEGRRVDRVQAAWFLNDTPISDTSLTGASKSNFNCLYNPLTTIHLPYGLTLTSPASEKGPLLPTRGEMGYYKLHTQGPLHSSGSGIQQLITSLTFIPRISNHKAAVFKCQVSYMGKDKIVVERVSEKFTILGRKRFSLR</sequence>
<dbReference type="InterPro" id="IPR007110">
    <property type="entry name" value="Ig-like_dom"/>
</dbReference>
<dbReference type="InterPro" id="IPR013106">
    <property type="entry name" value="Ig_V-set"/>
</dbReference>
<evidence type="ECO:0000259" key="3">
    <source>
        <dbReference type="PROSITE" id="PS50835"/>
    </source>
</evidence>
<dbReference type="OrthoDB" id="10043043at2759"/>
<gene>
    <name evidence="4" type="primary">H2-DMb1</name>
    <name evidence="4" type="ORF">EYF80_052468</name>
</gene>
<dbReference type="Pfam" id="PF07654">
    <property type="entry name" value="C1-set"/>
    <property type="match status" value="2"/>
</dbReference>
<dbReference type="InterPro" id="IPR003597">
    <property type="entry name" value="Ig_C1-set"/>
</dbReference>
<accession>A0A4Z2F9A0</accession>
<dbReference type="PANTHER" id="PTHR23411">
    <property type="entry name" value="TAPASIN"/>
    <property type="match status" value="1"/>
</dbReference>
<dbReference type="AlphaFoldDB" id="A0A4Z2F9A0"/>
<evidence type="ECO:0000313" key="4">
    <source>
        <dbReference type="EMBL" id="TNN37374.1"/>
    </source>
</evidence>